<proteinExistence type="predicted"/>
<dbReference type="RefSeq" id="WP_103253398.1">
    <property type="nucleotide sequence ID" value="NZ_CAXUAK010000001.1"/>
</dbReference>
<dbReference type="Proteomes" id="UP000236598">
    <property type="component" value="Unassembled WGS sequence"/>
</dbReference>
<sequence length="339" mass="38137">MRNETRLKYNAYVETVAGLSGVQSAAVEFTVEPSVQQTLETKIQASVEFLTKINVHEVVDQEGEKVGIGIDRPTASRTDTSQREREPVDPTSMTTNRYRCEKTNYDTALKYAKLDAWAAHPDFQIRVRDSITRRQGLDRILIGFNGILVAAQTDFQRYPLLQDVNKGWLQQYRDHAPERVMNEGVEGSGKIIIGKGGDYENLDAMVNDGEENLIDEWHVDGADLVAICGRGVLHDKYFPILNQHNENSEKLAGQILVSQKTIGSRPAVRVPGFPHNTILVTAFSNLSIYVQKGTRRRAIIDNPKRDRVENFESSNDAFVVEDFGCGCLFENIKFEDKDA</sequence>
<organism evidence="2 3">
    <name type="scientific">Escherichia coli</name>
    <dbReference type="NCBI Taxonomy" id="562"/>
    <lineage>
        <taxon>Bacteria</taxon>
        <taxon>Pseudomonadati</taxon>
        <taxon>Pseudomonadota</taxon>
        <taxon>Gammaproteobacteria</taxon>
        <taxon>Enterobacterales</taxon>
        <taxon>Enterobacteriaceae</taxon>
        <taxon>Escherichia</taxon>
    </lineage>
</organism>
<feature type="region of interest" description="Disordered" evidence="1">
    <location>
        <begin position="70"/>
        <end position="94"/>
    </location>
</feature>
<dbReference type="EMBL" id="PPHQ01000004">
    <property type="protein sequence ID" value="PNY68640.1"/>
    <property type="molecule type" value="Genomic_DNA"/>
</dbReference>
<reference evidence="2 3" key="1">
    <citation type="submission" date="2018-01" db="EMBL/GenBank/DDBJ databases">
        <title>Draft Genomic Sequencing Of Potential Extraintestinal Pathogenic Escherichia coli B8S18 Isolated From Retail Chicken Skin.</title>
        <authorList>
            <person name="Xu A."/>
            <person name="Tilman S."/>
            <person name="Wisser-Parker K."/>
            <person name="Sheen S."/>
            <person name="Sommers C."/>
        </authorList>
    </citation>
    <scope>NUCLEOTIDE SEQUENCE [LARGE SCALE GENOMIC DNA]</scope>
    <source>
        <strain evidence="2 3">B8S18Com</strain>
    </source>
</reference>
<accession>A0A2K3TWI7</accession>
<dbReference type="Pfam" id="PF05125">
    <property type="entry name" value="Phage_cap_P2"/>
    <property type="match status" value="1"/>
</dbReference>
<protein>
    <submittedName>
        <fullName evidence="2">Phage major capsid protein, P2 family</fullName>
    </submittedName>
</protein>
<dbReference type="AlphaFoldDB" id="A0A2K3TWI7"/>
<dbReference type="NCBIfam" id="TIGR01551">
    <property type="entry name" value="major_capsid_P2"/>
    <property type="match status" value="1"/>
</dbReference>
<name>A0A2K3TWI7_ECOLX</name>
<comment type="caution">
    <text evidence="2">The sequence shown here is derived from an EMBL/GenBank/DDBJ whole genome shotgun (WGS) entry which is preliminary data.</text>
</comment>
<gene>
    <name evidence="2" type="ORF">C2M16_06270</name>
</gene>
<evidence type="ECO:0000313" key="2">
    <source>
        <dbReference type="EMBL" id="PNY68640.1"/>
    </source>
</evidence>
<evidence type="ECO:0000313" key="3">
    <source>
        <dbReference type="Proteomes" id="UP000236598"/>
    </source>
</evidence>
<dbReference type="InterPro" id="IPR006441">
    <property type="entry name" value="Phage_P2_GpN"/>
</dbReference>
<evidence type="ECO:0000256" key="1">
    <source>
        <dbReference type="SAM" id="MobiDB-lite"/>
    </source>
</evidence>